<organism evidence="3 4">
    <name type="scientific">Sphagnum jensenii</name>
    <dbReference type="NCBI Taxonomy" id="128206"/>
    <lineage>
        <taxon>Eukaryota</taxon>
        <taxon>Viridiplantae</taxon>
        <taxon>Streptophyta</taxon>
        <taxon>Embryophyta</taxon>
        <taxon>Bryophyta</taxon>
        <taxon>Sphagnophytina</taxon>
        <taxon>Sphagnopsida</taxon>
        <taxon>Sphagnales</taxon>
        <taxon>Sphagnaceae</taxon>
        <taxon>Sphagnum</taxon>
    </lineage>
</organism>
<gene>
    <name evidence="3" type="ORF">CSSPJE1EN1_LOCUS29037</name>
</gene>
<dbReference type="InterPro" id="IPR036291">
    <property type="entry name" value="NAD(P)-bd_dom_sf"/>
</dbReference>
<feature type="domain" description="PWWP" evidence="2">
    <location>
        <begin position="1"/>
        <end position="58"/>
    </location>
</feature>
<proteinExistence type="predicted"/>
<sequence length="389" mass="42466">MKGFSPWPGKIVDGSLTNLRHSKPAGNYRYKSIQCVYFFGSNNFGWIQEDAIKPYLEYKEQNCKLNKSHAFKEAIEKIEEFIKNGDISDSVDTNASIGNALTENTDKDGLEDGKVTASTTQRDYSRTPFKSKAGKAKATVSANDEDISAPPTKRSKAAVVEDNSVAQTVTKSPAKAAARNVLARTSQYLLDSGNATTNDQSEVDLRAVSAKSKTIRPSSLKFGFIGLGLMGQRLLKNLLNSGHSVTIWNRTPSKCKDFVKAGAVKATTPADVVAASDIIFSCLADPHAVKEIVFGNCGILAEIRSQKGYVEMTTIDADTSNDISEAIMARGGRYLEAPLIGSGNYRPKRETLLLLWPEISLCSTNATLAFRRSLSRPSIWAHKWATRPK</sequence>
<dbReference type="PROSITE" id="PS50812">
    <property type="entry name" value="PWWP"/>
    <property type="match status" value="1"/>
</dbReference>
<evidence type="ECO:0000313" key="3">
    <source>
        <dbReference type="EMBL" id="CAK9253659.1"/>
    </source>
</evidence>
<feature type="region of interest" description="Disordered" evidence="1">
    <location>
        <begin position="99"/>
        <end position="159"/>
    </location>
</feature>
<dbReference type="InterPro" id="IPR051265">
    <property type="entry name" value="HIBADH-related_NP60_sf"/>
</dbReference>
<dbReference type="SMART" id="SM00293">
    <property type="entry name" value="PWWP"/>
    <property type="match status" value="1"/>
</dbReference>
<dbReference type="Gene3D" id="2.30.30.140">
    <property type="match status" value="1"/>
</dbReference>
<dbReference type="SUPFAM" id="SSF63748">
    <property type="entry name" value="Tudor/PWWP/MBT"/>
    <property type="match status" value="1"/>
</dbReference>
<keyword evidence="4" id="KW-1185">Reference proteome</keyword>
<reference evidence="3" key="1">
    <citation type="submission" date="2024-02" db="EMBL/GenBank/DDBJ databases">
        <authorList>
            <consortium name="ELIXIR-Norway"/>
            <consortium name="Elixir Norway"/>
        </authorList>
    </citation>
    <scope>NUCLEOTIDE SEQUENCE</scope>
</reference>
<feature type="compositionally biased region" description="Basic and acidic residues" evidence="1">
    <location>
        <begin position="104"/>
        <end position="114"/>
    </location>
</feature>
<evidence type="ECO:0000313" key="4">
    <source>
        <dbReference type="Proteomes" id="UP001497444"/>
    </source>
</evidence>
<dbReference type="InterPro" id="IPR000313">
    <property type="entry name" value="PWWP_dom"/>
</dbReference>
<dbReference type="PANTHER" id="PTHR43580:SF2">
    <property type="entry name" value="CYTOKINE-LIKE NUCLEAR FACTOR N-PAC"/>
    <property type="match status" value="1"/>
</dbReference>
<dbReference type="Pfam" id="PF00855">
    <property type="entry name" value="PWWP"/>
    <property type="match status" value="1"/>
</dbReference>
<dbReference type="Proteomes" id="UP001497444">
    <property type="component" value="Unassembled WGS sequence"/>
</dbReference>
<evidence type="ECO:0000259" key="2">
    <source>
        <dbReference type="PROSITE" id="PS50812"/>
    </source>
</evidence>
<dbReference type="CDD" id="cd05836">
    <property type="entry name" value="PWWP_GLYR1"/>
    <property type="match status" value="1"/>
</dbReference>
<comment type="caution">
    <text evidence="3">The sequence shown here is derived from an EMBL/GenBank/DDBJ whole genome shotgun (WGS) entry which is preliminary data.</text>
</comment>
<dbReference type="Pfam" id="PF03446">
    <property type="entry name" value="NAD_binding_2"/>
    <property type="match status" value="1"/>
</dbReference>
<name>A0ABP0VGT6_9BRYO</name>
<protein>
    <recommendedName>
        <fullName evidence="2">PWWP domain-containing protein</fullName>
    </recommendedName>
</protein>
<dbReference type="Gene3D" id="3.40.50.720">
    <property type="entry name" value="NAD(P)-binding Rossmann-like Domain"/>
    <property type="match status" value="1"/>
</dbReference>
<evidence type="ECO:0000256" key="1">
    <source>
        <dbReference type="SAM" id="MobiDB-lite"/>
    </source>
</evidence>
<dbReference type="InterPro" id="IPR035501">
    <property type="entry name" value="GLYR1_PWWP"/>
</dbReference>
<dbReference type="InterPro" id="IPR006115">
    <property type="entry name" value="6PGDH_NADP-bd"/>
</dbReference>
<dbReference type="SUPFAM" id="SSF51735">
    <property type="entry name" value="NAD(P)-binding Rossmann-fold domains"/>
    <property type="match status" value="1"/>
</dbReference>
<accession>A0ABP0VGT6</accession>
<dbReference type="PANTHER" id="PTHR43580">
    <property type="entry name" value="OXIDOREDUCTASE GLYR1-RELATED"/>
    <property type="match status" value="1"/>
</dbReference>
<dbReference type="EMBL" id="CAXAQS010000930">
    <property type="protein sequence ID" value="CAK9253659.1"/>
    <property type="molecule type" value="Genomic_DNA"/>
</dbReference>